<comment type="subcellular location">
    <subcellularLocation>
        <location evidence="1">Membrane</location>
        <topology evidence="1">Multi-pass membrane protein</topology>
    </subcellularLocation>
</comment>
<dbReference type="InterPro" id="IPR014710">
    <property type="entry name" value="RmlC-like_jellyroll"/>
</dbReference>
<feature type="transmembrane region" description="Helical" evidence="9">
    <location>
        <begin position="240"/>
        <end position="263"/>
    </location>
</feature>
<keyword evidence="4 9" id="KW-1133">Transmembrane helix</keyword>
<dbReference type="GO" id="GO:0035725">
    <property type="term" value="P:sodium ion transmembrane transport"/>
    <property type="evidence" value="ECO:0007669"/>
    <property type="project" value="TreeGrafter"/>
</dbReference>
<evidence type="ECO:0000313" key="11">
    <source>
        <dbReference type="EMBL" id="CEM23307.1"/>
    </source>
</evidence>
<evidence type="ECO:0000259" key="10">
    <source>
        <dbReference type="PROSITE" id="PS50042"/>
    </source>
</evidence>
<dbReference type="Gene3D" id="1.10.287.70">
    <property type="match status" value="1"/>
</dbReference>
<reference evidence="11" key="1">
    <citation type="submission" date="2014-11" db="EMBL/GenBank/DDBJ databases">
        <authorList>
            <person name="Otto D Thomas"/>
            <person name="Naeem Raeece"/>
        </authorList>
    </citation>
    <scope>NUCLEOTIDE SEQUENCE</scope>
</reference>
<name>A0A0G4G5H8_9ALVE</name>
<evidence type="ECO:0000256" key="2">
    <source>
        <dbReference type="ARBA" id="ARBA00022448"/>
    </source>
</evidence>
<dbReference type="InterPro" id="IPR018490">
    <property type="entry name" value="cNMP-bd_dom_sf"/>
</dbReference>
<dbReference type="PRINTS" id="PR01463">
    <property type="entry name" value="EAGCHANLFMLY"/>
</dbReference>
<dbReference type="GO" id="GO:0098855">
    <property type="term" value="C:HCN channel complex"/>
    <property type="evidence" value="ECO:0007669"/>
    <property type="project" value="TreeGrafter"/>
</dbReference>
<dbReference type="InterPro" id="IPR005821">
    <property type="entry name" value="Ion_trans_dom"/>
</dbReference>
<evidence type="ECO:0000256" key="3">
    <source>
        <dbReference type="ARBA" id="ARBA00022692"/>
    </source>
</evidence>
<dbReference type="InterPro" id="IPR018488">
    <property type="entry name" value="cNMP-bd_CS"/>
</dbReference>
<dbReference type="Gene3D" id="1.10.287.630">
    <property type="entry name" value="Helix hairpin bin"/>
    <property type="match status" value="1"/>
</dbReference>
<evidence type="ECO:0000256" key="7">
    <source>
        <dbReference type="ARBA" id="ARBA00023303"/>
    </source>
</evidence>
<dbReference type="Pfam" id="PF00520">
    <property type="entry name" value="Ion_trans"/>
    <property type="match status" value="1"/>
</dbReference>
<dbReference type="Gene3D" id="2.60.120.10">
    <property type="entry name" value="Jelly Rolls"/>
    <property type="match status" value="1"/>
</dbReference>
<dbReference type="EMBL" id="CDMZ01000883">
    <property type="protein sequence ID" value="CEM23307.1"/>
    <property type="molecule type" value="Genomic_DNA"/>
</dbReference>
<dbReference type="InterPro" id="IPR003938">
    <property type="entry name" value="K_chnl_volt-dep_EAG/ELK/ERG"/>
</dbReference>
<sequence>MKPPESAKMDPETPNTARVVRRRSTFDRVGPSPSALGSVPGDESGSPSDNIGVPTSMEVQEDKALQKLDVEDRPLFVEHAEGHKECILNPYGSMRISFDVVLLMCVIFVAIMTPMKICFDWPIDNLGWFIFDRLIDLVFILDVVLNFFTAHEENAVLIFDRYRNSMNYLNTWFAVDFISSVPLELIAFWIEGNDLSLLSLPRLLRIIKLIKLVRLLRLLKLMRIFNRLEESFIWRYSVMTILKFLFLSLMWCHWASCLFFMMARENMLGDDLSFDQNSWVANAPGVGGDAGRGVWYLASFYFALSTITTIGYGDIHPYTDRERGVTLALMIMGTCLFAYGITNIIDIYSGLNEKEDIFRQKMDQINVYITEKRLPKKLRHRIREYFLFMKRHNLGLQEFNQERAVLNELSTPLRTQVTNFINRDILKNIPFLKDSHPYFSAAFIELLEPRFFSPGEEVIKEGSFGTSMYILNKGCVDVVVKGTPIARLEDGSVFGEIALLGIANKRTATILTVTCCDMRVVSRAAFLKLLSHHPQERRKFELEAKRKLADLKDKEAETKKEKQVKEVNPDAPAIPSSLTIDKDMRALVSPLSEDEEKQKDSWLQNALVNLPRLSGSELSSLQLRISAQMLQRMTGQIEDW</sequence>
<feature type="compositionally biased region" description="Basic and acidic residues" evidence="8">
    <location>
        <begin position="1"/>
        <end position="11"/>
    </location>
</feature>
<dbReference type="PROSITE" id="PS50042">
    <property type="entry name" value="CNMP_BINDING_3"/>
    <property type="match status" value="1"/>
</dbReference>
<dbReference type="GO" id="GO:0003254">
    <property type="term" value="P:regulation of membrane depolarization"/>
    <property type="evidence" value="ECO:0007669"/>
    <property type="project" value="TreeGrafter"/>
</dbReference>
<organism evidence="11">
    <name type="scientific">Chromera velia CCMP2878</name>
    <dbReference type="NCBI Taxonomy" id="1169474"/>
    <lineage>
        <taxon>Eukaryota</taxon>
        <taxon>Sar</taxon>
        <taxon>Alveolata</taxon>
        <taxon>Colpodellida</taxon>
        <taxon>Chromeraceae</taxon>
        <taxon>Chromera</taxon>
    </lineage>
</organism>
<feature type="compositionally biased region" description="Basic and acidic residues" evidence="8">
    <location>
        <begin position="553"/>
        <end position="568"/>
    </location>
</feature>
<evidence type="ECO:0000256" key="8">
    <source>
        <dbReference type="SAM" id="MobiDB-lite"/>
    </source>
</evidence>
<evidence type="ECO:0000256" key="6">
    <source>
        <dbReference type="ARBA" id="ARBA00023136"/>
    </source>
</evidence>
<feature type="region of interest" description="Disordered" evidence="8">
    <location>
        <begin position="553"/>
        <end position="575"/>
    </location>
</feature>
<keyword evidence="7" id="KW-0407">Ion channel</keyword>
<gene>
    <name evidence="11" type="ORF">Cvel_573</name>
</gene>
<accession>A0A0G4G5H8</accession>
<evidence type="ECO:0000256" key="1">
    <source>
        <dbReference type="ARBA" id="ARBA00004141"/>
    </source>
</evidence>
<protein>
    <recommendedName>
        <fullName evidence="10">Cyclic nucleotide-binding domain-containing protein</fullName>
    </recommendedName>
</protein>
<dbReference type="AlphaFoldDB" id="A0A0G4G5H8"/>
<proteinExistence type="predicted"/>
<dbReference type="PROSITE" id="PS00889">
    <property type="entry name" value="CNMP_BINDING_2"/>
    <property type="match status" value="1"/>
</dbReference>
<keyword evidence="2" id="KW-0813">Transport</keyword>
<feature type="transmembrane region" description="Helical" evidence="9">
    <location>
        <begin position="126"/>
        <end position="148"/>
    </location>
</feature>
<dbReference type="InterPro" id="IPR051413">
    <property type="entry name" value="K/Na_HCN_channel"/>
</dbReference>
<dbReference type="GO" id="GO:0005249">
    <property type="term" value="F:voltage-gated potassium channel activity"/>
    <property type="evidence" value="ECO:0007669"/>
    <property type="project" value="InterPro"/>
</dbReference>
<evidence type="ECO:0000256" key="5">
    <source>
        <dbReference type="ARBA" id="ARBA00023065"/>
    </source>
</evidence>
<dbReference type="SUPFAM" id="SSF51206">
    <property type="entry name" value="cAMP-binding domain-like"/>
    <property type="match status" value="1"/>
</dbReference>
<feature type="transmembrane region" description="Helical" evidence="9">
    <location>
        <begin position="325"/>
        <end position="345"/>
    </location>
</feature>
<dbReference type="PhylomeDB" id="A0A0G4G5H8"/>
<evidence type="ECO:0000256" key="4">
    <source>
        <dbReference type="ARBA" id="ARBA00022989"/>
    </source>
</evidence>
<dbReference type="PANTHER" id="PTHR45689">
    <property type="entry name" value="I[[H]] CHANNEL, ISOFORM E"/>
    <property type="match status" value="1"/>
</dbReference>
<dbReference type="VEuPathDB" id="CryptoDB:Cvel_573"/>
<feature type="domain" description="Cyclic nucleotide-binding" evidence="10">
    <location>
        <begin position="431"/>
        <end position="547"/>
    </location>
</feature>
<keyword evidence="3 9" id="KW-0812">Transmembrane</keyword>
<dbReference type="PANTHER" id="PTHR45689:SF5">
    <property type="entry name" value="I[[H]] CHANNEL, ISOFORM E"/>
    <property type="match status" value="1"/>
</dbReference>
<feature type="region of interest" description="Disordered" evidence="8">
    <location>
        <begin position="1"/>
        <end position="53"/>
    </location>
</feature>
<evidence type="ECO:0000256" key="9">
    <source>
        <dbReference type="SAM" id="Phobius"/>
    </source>
</evidence>
<feature type="transmembrane region" description="Helical" evidence="9">
    <location>
        <begin position="96"/>
        <end position="114"/>
    </location>
</feature>
<feature type="transmembrane region" description="Helical" evidence="9">
    <location>
        <begin position="169"/>
        <end position="190"/>
    </location>
</feature>
<dbReference type="SUPFAM" id="SSF81324">
    <property type="entry name" value="Voltage-gated potassium channels"/>
    <property type="match status" value="1"/>
</dbReference>
<dbReference type="InterPro" id="IPR000595">
    <property type="entry name" value="cNMP-bd_dom"/>
</dbReference>
<keyword evidence="5" id="KW-0406">Ion transport</keyword>
<feature type="transmembrane region" description="Helical" evidence="9">
    <location>
        <begin position="294"/>
        <end position="313"/>
    </location>
</feature>
<dbReference type="Pfam" id="PF00027">
    <property type="entry name" value="cNMP_binding"/>
    <property type="match status" value="1"/>
</dbReference>
<keyword evidence="6 9" id="KW-0472">Membrane</keyword>
<dbReference type="CDD" id="cd00038">
    <property type="entry name" value="CAP_ED"/>
    <property type="match status" value="1"/>
</dbReference>
<dbReference type="SMART" id="SM00100">
    <property type="entry name" value="cNMP"/>
    <property type="match status" value="1"/>
</dbReference>